<dbReference type="GO" id="GO:0005319">
    <property type="term" value="F:lipid transporter activity"/>
    <property type="evidence" value="ECO:0007669"/>
    <property type="project" value="TreeGrafter"/>
</dbReference>
<dbReference type="FunFam" id="3.40.50.300:FF:002470">
    <property type="entry name" value="ABC transporter, putative"/>
    <property type="match status" value="1"/>
</dbReference>
<dbReference type="PANTHER" id="PTHR19229">
    <property type="entry name" value="ATP-BINDING CASSETTE TRANSPORTER SUBFAMILY A ABCA"/>
    <property type="match status" value="1"/>
</dbReference>
<dbReference type="Pfam" id="PF23321">
    <property type="entry name" value="R1_ABCA1"/>
    <property type="match status" value="1"/>
</dbReference>
<dbReference type="GO" id="GO:0005524">
    <property type="term" value="F:ATP binding"/>
    <property type="evidence" value="ECO:0007669"/>
    <property type="project" value="UniProtKB-KW"/>
</dbReference>
<dbReference type="InterPro" id="IPR003439">
    <property type="entry name" value="ABC_transporter-like_ATP-bd"/>
</dbReference>
<dbReference type="EMBL" id="OU892278">
    <property type="protein sequence ID" value="CAH1126708.1"/>
    <property type="molecule type" value="Genomic_DNA"/>
</dbReference>
<proteinExistence type="inferred from homology"/>
<organism evidence="12 13">
    <name type="scientific">Ceutorhynchus assimilis</name>
    <name type="common">cabbage seed weevil</name>
    <dbReference type="NCBI Taxonomy" id="467358"/>
    <lineage>
        <taxon>Eukaryota</taxon>
        <taxon>Metazoa</taxon>
        <taxon>Ecdysozoa</taxon>
        <taxon>Arthropoda</taxon>
        <taxon>Hexapoda</taxon>
        <taxon>Insecta</taxon>
        <taxon>Pterygota</taxon>
        <taxon>Neoptera</taxon>
        <taxon>Endopterygota</taxon>
        <taxon>Coleoptera</taxon>
        <taxon>Polyphaga</taxon>
        <taxon>Cucujiformia</taxon>
        <taxon>Curculionidae</taxon>
        <taxon>Ceutorhynchinae</taxon>
        <taxon>Ceutorhynchus</taxon>
    </lineage>
</organism>
<dbReference type="CDD" id="cd03263">
    <property type="entry name" value="ABC_subfamily_A"/>
    <property type="match status" value="2"/>
</dbReference>
<evidence type="ECO:0000256" key="10">
    <source>
        <dbReference type="SAM" id="Phobius"/>
    </source>
</evidence>
<comment type="subcellular location">
    <subcellularLocation>
        <location evidence="1">Membrane</location>
        <topology evidence="1">Multi-pass membrane protein</topology>
    </subcellularLocation>
</comment>
<feature type="transmembrane region" description="Helical" evidence="10">
    <location>
        <begin position="873"/>
        <end position="894"/>
    </location>
</feature>
<evidence type="ECO:0000256" key="4">
    <source>
        <dbReference type="ARBA" id="ARBA00022692"/>
    </source>
</evidence>
<evidence type="ECO:0000313" key="13">
    <source>
        <dbReference type="Proteomes" id="UP001152799"/>
    </source>
</evidence>
<comment type="similarity">
    <text evidence="2">Belongs to the ABC transporter superfamily. ABCA family.</text>
</comment>
<reference evidence="12" key="1">
    <citation type="submission" date="2022-01" db="EMBL/GenBank/DDBJ databases">
        <authorList>
            <person name="King R."/>
        </authorList>
    </citation>
    <scope>NUCLEOTIDE SEQUENCE</scope>
</reference>
<keyword evidence="9 10" id="KW-0472">Membrane</keyword>
<dbReference type="InterPro" id="IPR013525">
    <property type="entry name" value="ABC2_TM"/>
</dbReference>
<dbReference type="Gene3D" id="3.40.50.300">
    <property type="entry name" value="P-loop containing nucleotide triphosphate hydrolases"/>
    <property type="match status" value="2"/>
</dbReference>
<evidence type="ECO:0000256" key="5">
    <source>
        <dbReference type="ARBA" id="ARBA00022737"/>
    </source>
</evidence>
<evidence type="ECO:0000256" key="3">
    <source>
        <dbReference type="ARBA" id="ARBA00022448"/>
    </source>
</evidence>
<evidence type="ECO:0000259" key="11">
    <source>
        <dbReference type="SMART" id="SM00382"/>
    </source>
</evidence>
<name>A0A9P0DI81_9CUCU</name>
<feature type="transmembrane region" description="Helical" evidence="10">
    <location>
        <begin position="41"/>
        <end position="64"/>
    </location>
</feature>
<evidence type="ECO:0000256" key="6">
    <source>
        <dbReference type="ARBA" id="ARBA00022741"/>
    </source>
</evidence>
<evidence type="ECO:0000256" key="7">
    <source>
        <dbReference type="ARBA" id="ARBA00022840"/>
    </source>
</evidence>
<keyword evidence="8 10" id="KW-1133">Transmembrane helix</keyword>
<dbReference type="InterPro" id="IPR026082">
    <property type="entry name" value="ABCA"/>
</dbReference>
<dbReference type="Pfam" id="PF12698">
    <property type="entry name" value="ABC2_membrane_3"/>
    <property type="match status" value="1"/>
</dbReference>
<evidence type="ECO:0000256" key="2">
    <source>
        <dbReference type="ARBA" id="ARBA00008869"/>
    </source>
</evidence>
<dbReference type="PANTHER" id="PTHR19229:SF36">
    <property type="entry name" value="ATP-BINDING CASSETTE SUB-FAMILY A MEMBER 2"/>
    <property type="match status" value="1"/>
</dbReference>
<feature type="domain" description="AAA+ ATPase" evidence="11">
    <location>
        <begin position="953"/>
        <end position="1132"/>
    </location>
</feature>
<keyword evidence="7" id="KW-0067">ATP-binding</keyword>
<keyword evidence="4 10" id="KW-0812">Transmembrane</keyword>
<dbReference type="SUPFAM" id="SSF52540">
    <property type="entry name" value="P-loop containing nucleoside triphosphate hydrolases"/>
    <property type="match status" value="2"/>
</dbReference>
<evidence type="ECO:0000256" key="8">
    <source>
        <dbReference type="ARBA" id="ARBA00022989"/>
    </source>
</evidence>
<dbReference type="GO" id="GO:0140359">
    <property type="term" value="F:ABC-type transporter activity"/>
    <property type="evidence" value="ECO:0007669"/>
    <property type="project" value="InterPro"/>
</dbReference>
<feature type="transmembrane region" description="Helical" evidence="10">
    <location>
        <begin position="650"/>
        <end position="672"/>
    </location>
</feature>
<feature type="domain" description="AAA+ ATPase" evidence="11">
    <location>
        <begin position="142"/>
        <end position="323"/>
    </location>
</feature>
<dbReference type="PROSITE" id="PS00211">
    <property type="entry name" value="ABC_TRANSPORTER_1"/>
    <property type="match status" value="2"/>
</dbReference>
<sequence>MLFPNMGLHYGFIAIQQYEYVEIGVRWKNFHKPGGYDSNDISMLNVFVMLIIDCFIYLILALYLDAVNPGKYGMPKDIFFPFKKLHSFFKKHNNVDIEEGAESFQVRDQEKSKLTKGIELIDLQKKYGKKTVVKKLNMGIYQDQITVLLGHNGAGKSTTMGMITGMIKKTAGKIIINGKEVQSRSDITESLGLCPQDSLFFPTLTVTEHLIFFAMLKGKSCQESKREIQDLLPKLHLSDKKNSLADKLSGGMKRKLCLGMAVIGGSKILILDEPSSGMDPESRREMWDLLHEWRNEKTILITTHFMEEADALGDWIAIMNDGELKCYGTPMYLKKQYETGSNLILLIKKNKDVKEAVKELEKVIKSMFNSAKCIGINGNEVRFFLPEGNYIKLFEFLESNKDKYGIENISFTCTTLEDVFLSPKVTAHEEDDEYVRSDLTSIARTKESAFYLTLKALIFKRYIFIFRKSIFYIIPTLVAFLFIGLCVYMGSQTQADDTLDSGPPLKISLSAYGKTTVYLNTIGGSDSDDIRKIYERLVSDQNSKLNIVSDVSQSILAEAKEYLPYYHQHMIVAAEIFTRESGGQKIIEAAALYNNFPIHSVPISFNLLSNTIAKYTLGDKYSISTTHHPLMGSKIKDNVTNNLNSVEIIILWQAVMPWGFLFFVGSFIYFPYVEMSTKFTQLQFMCGVKPAVYWLTTFATDFVIYLLVALVICLIFTLCWTPYRGIKKFGAFYLVLALYGTCAIPYCYLFARLKSFASGYSHFITIGSFTGIIFTMGVIALQELPEAGEAGNILNVIFSITCPQYGLIYWGLKFSLKVIENYNFDHRINAAYRHDDRRRHLDICSIDNEHRSPCCDGTGPACDAWRSYINSEIYYMLLCAVIYLLLNIILDSYLRKRFMNWVRNISTKHYNRIPNPPDTAEELADHSTLRVKKLKKFYSGKLVVKDVSLNLKKGQCLGILGVNGAGKTTTFKMLTREEVKDNGDIKINAYSVENDKFLKKLGYCPQDDALNYSLTGRDILKTIAMLRGIQDALIVDQFLDLFGLAKIADIKCEQYSGGNKRRLSFGVAVIGFPDFILLDEPTNGVDPLSRRKFWSLIKKIRDMKQNSFILTSHSMAECEAVCNDLKIMKAGTIKKEGPIAQLKNEVCGFNVMLKLKQGDYDKGGGPSKSQITTVTELKDFFQKKFPTGQIRDEHSGMIHYYIESKEKRWSQLFGLFEDLKQKSTLIEDYSISEASLEDVFLDVARHDDVAEEGNR</sequence>
<dbReference type="InterPro" id="IPR027417">
    <property type="entry name" value="P-loop_NTPase"/>
</dbReference>
<dbReference type="SMART" id="SM00382">
    <property type="entry name" value="AAA"/>
    <property type="match status" value="2"/>
</dbReference>
<feature type="transmembrane region" description="Helical" evidence="10">
    <location>
        <begin position="732"/>
        <end position="751"/>
    </location>
</feature>
<keyword evidence="6" id="KW-0547">Nucleotide-binding</keyword>
<dbReference type="InterPro" id="IPR003593">
    <property type="entry name" value="AAA+_ATPase"/>
</dbReference>
<dbReference type="GO" id="GO:0016887">
    <property type="term" value="F:ATP hydrolysis activity"/>
    <property type="evidence" value="ECO:0007669"/>
    <property type="project" value="InterPro"/>
</dbReference>
<keyword evidence="13" id="KW-1185">Reference proteome</keyword>
<evidence type="ECO:0000256" key="9">
    <source>
        <dbReference type="ARBA" id="ARBA00023136"/>
    </source>
</evidence>
<dbReference type="Proteomes" id="UP001152799">
    <property type="component" value="Chromosome 2"/>
</dbReference>
<evidence type="ECO:0000256" key="1">
    <source>
        <dbReference type="ARBA" id="ARBA00004141"/>
    </source>
</evidence>
<feature type="transmembrane region" description="Helical" evidence="10">
    <location>
        <begin position="702"/>
        <end position="720"/>
    </location>
</feature>
<keyword evidence="3" id="KW-0813">Transport</keyword>
<feature type="transmembrane region" description="Helical" evidence="10">
    <location>
        <begin position="793"/>
        <end position="812"/>
    </location>
</feature>
<dbReference type="FunFam" id="3.40.50.300:FF:000933">
    <property type="entry name" value="ABC transporter A family member 7"/>
    <property type="match status" value="1"/>
</dbReference>
<accession>A0A9P0DI81</accession>
<dbReference type="GO" id="GO:0016020">
    <property type="term" value="C:membrane"/>
    <property type="evidence" value="ECO:0007669"/>
    <property type="project" value="UniProtKB-SubCell"/>
</dbReference>
<dbReference type="OrthoDB" id="10255969at2759"/>
<dbReference type="InterPro" id="IPR017871">
    <property type="entry name" value="ABC_transporter-like_CS"/>
</dbReference>
<gene>
    <name evidence="12" type="ORF">CEUTPL_LOCUS5545</name>
</gene>
<feature type="transmembrane region" description="Helical" evidence="10">
    <location>
        <begin position="763"/>
        <end position="781"/>
    </location>
</feature>
<keyword evidence="5" id="KW-0677">Repeat</keyword>
<protein>
    <recommendedName>
        <fullName evidence="11">AAA+ ATPase domain-containing protein</fullName>
    </recommendedName>
</protein>
<dbReference type="AlphaFoldDB" id="A0A9P0DI81"/>
<feature type="transmembrane region" description="Helical" evidence="10">
    <location>
        <begin position="470"/>
        <end position="490"/>
    </location>
</feature>
<evidence type="ECO:0000313" key="12">
    <source>
        <dbReference type="EMBL" id="CAH1126708.1"/>
    </source>
</evidence>
<dbReference type="Pfam" id="PF00005">
    <property type="entry name" value="ABC_tran"/>
    <property type="match status" value="2"/>
</dbReference>
<dbReference type="InterPro" id="IPR056264">
    <property type="entry name" value="R2_ABCA1-4-like"/>
</dbReference>